<feature type="domain" description="Transposase IS4-like" evidence="2">
    <location>
        <begin position="71"/>
        <end position="193"/>
    </location>
</feature>
<evidence type="ECO:0000256" key="1">
    <source>
        <dbReference type="SAM" id="MobiDB-lite"/>
    </source>
</evidence>
<dbReference type="InterPro" id="IPR047647">
    <property type="entry name" value="ISAs1_transpos"/>
</dbReference>
<protein>
    <submittedName>
        <fullName evidence="4">Uncharacterized protein</fullName>
    </submittedName>
</protein>
<feature type="domain" description="H repeat-associated protein N-terminal" evidence="3">
    <location>
        <begin position="2"/>
        <end position="61"/>
    </location>
</feature>
<feature type="region of interest" description="Disordered" evidence="1">
    <location>
        <begin position="210"/>
        <end position="247"/>
    </location>
</feature>
<dbReference type="InterPro" id="IPR032806">
    <property type="entry name" value="YbfD_N"/>
</dbReference>
<dbReference type="Pfam" id="PF13808">
    <property type="entry name" value="DDE_Tnp_1_assoc"/>
    <property type="match status" value="1"/>
</dbReference>
<reference evidence="5" key="1">
    <citation type="journal article" date="2019" name="Int. J. Syst. Evol. Microbiol.">
        <title>The Global Catalogue of Microorganisms (GCM) 10K type strain sequencing project: providing services to taxonomists for standard genome sequencing and annotation.</title>
        <authorList>
            <consortium name="The Broad Institute Genomics Platform"/>
            <consortium name="The Broad Institute Genome Sequencing Center for Infectious Disease"/>
            <person name="Wu L."/>
            <person name="Ma J."/>
        </authorList>
    </citation>
    <scope>NUCLEOTIDE SEQUENCE [LARGE SCALE GENOMIC DNA]</scope>
    <source>
        <strain evidence="5">JCM 16902</strain>
    </source>
</reference>
<dbReference type="PANTHER" id="PTHR30298:SF0">
    <property type="entry name" value="PROTEIN YBFL-RELATED"/>
    <property type="match status" value="1"/>
</dbReference>
<accession>A0ABP6Z241</accession>
<sequence>MCAVLAGSRSFAAIAQWAADLDAADLQRLGLTRAKSPDASTFRRTLSRLDAAVLDALVNAYLWTRTSVQDGRRVIAIDGKALRGARTATQAAPHLVAALDHATGVIVGQLATAAKSNEIPAVRDLLKTFDLTGVVVTVDAMHTQTDTVEAIVGDGGDYVFTVKANQPTLYAACKSLPWRMIRRYISIQKGHGRRACRTIKVVTAPAWITFTPSGAGRTGPPDRDPAPPEKARQEQENHRDRLRDHVG</sequence>
<evidence type="ECO:0000313" key="4">
    <source>
        <dbReference type="EMBL" id="GAA3593617.1"/>
    </source>
</evidence>
<organism evidence="4 5">
    <name type="scientific">Kineosporia mesophila</name>
    <dbReference type="NCBI Taxonomy" id="566012"/>
    <lineage>
        <taxon>Bacteria</taxon>
        <taxon>Bacillati</taxon>
        <taxon>Actinomycetota</taxon>
        <taxon>Actinomycetes</taxon>
        <taxon>Kineosporiales</taxon>
        <taxon>Kineosporiaceae</taxon>
        <taxon>Kineosporia</taxon>
    </lineage>
</organism>
<dbReference type="NCBIfam" id="NF033564">
    <property type="entry name" value="transpos_ISAs1"/>
    <property type="match status" value="1"/>
</dbReference>
<dbReference type="Pfam" id="PF01609">
    <property type="entry name" value="DDE_Tnp_1"/>
    <property type="match status" value="1"/>
</dbReference>
<evidence type="ECO:0000313" key="5">
    <source>
        <dbReference type="Proteomes" id="UP001501074"/>
    </source>
</evidence>
<keyword evidence="5" id="KW-1185">Reference proteome</keyword>
<dbReference type="InterPro" id="IPR002559">
    <property type="entry name" value="Transposase_11"/>
</dbReference>
<dbReference type="EMBL" id="BAAAZO010000001">
    <property type="protein sequence ID" value="GAA3593617.1"/>
    <property type="molecule type" value="Genomic_DNA"/>
</dbReference>
<proteinExistence type="predicted"/>
<name>A0ABP6Z241_9ACTN</name>
<dbReference type="InterPro" id="IPR051698">
    <property type="entry name" value="Transposase_11-like"/>
</dbReference>
<dbReference type="PANTHER" id="PTHR30298">
    <property type="entry name" value="H REPEAT-ASSOCIATED PREDICTED TRANSPOSASE"/>
    <property type="match status" value="1"/>
</dbReference>
<comment type="caution">
    <text evidence="4">The sequence shown here is derived from an EMBL/GenBank/DDBJ whole genome shotgun (WGS) entry which is preliminary data.</text>
</comment>
<evidence type="ECO:0000259" key="2">
    <source>
        <dbReference type="Pfam" id="PF01609"/>
    </source>
</evidence>
<evidence type="ECO:0000259" key="3">
    <source>
        <dbReference type="Pfam" id="PF13808"/>
    </source>
</evidence>
<gene>
    <name evidence="4" type="ORF">GCM10022223_05660</name>
</gene>
<feature type="compositionally biased region" description="Basic and acidic residues" evidence="1">
    <location>
        <begin position="220"/>
        <end position="247"/>
    </location>
</feature>
<dbReference type="Proteomes" id="UP001501074">
    <property type="component" value="Unassembled WGS sequence"/>
</dbReference>